<feature type="domain" description="Lysidine-tRNA(Ile) synthetase C-terminal" evidence="10">
    <location>
        <begin position="417"/>
        <end position="482"/>
    </location>
</feature>
<dbReference type="Gene3D" id="1.20.59.20">
    <property type="match status" value="1"/>
</dbReference>
<proteinExistence type="inferred from homology"/>
<dbReference type="HAMAP" id="MF_01161">
    <property type="entry name" value="tRNA_Ile_lys_synt"/>
    <property type="match status" value="1"/>
</dbReference>
<dbReference type="InterPro" id="IPR012796">
    <property type="entry name" value="Lysidine-tRNA-synth_C"/>
</dbReference>
<dbReference type="Pfam" id="PF01171">
    <property type="entry name" value="ATP_bind_3"/>
    <property type="match status" value="1"/>
</dbReference>
<dbReference type="NCBIfam" id="TIGR02433">
    <property type="entry name" value="lysidine_TilS_C"/>
    <property type="match status" value="1"/>
</dbReference>
<sequence length="529" mass="57014">MNSLSDPAADRIVLDAIEAALVHEPADTRIAIAYSGGLDSTVLLDAAVRVAGAARCVAFHIHHGLSPNADRWLAHGEEQAAALGVSFAAHHVDVRRDAGIGIEAAAREARYRGLDALCDSEHVRRLWLAQHADDQAETVLLQLLRGAGLAGLAAMAPEHRPAGASATRVRPFLHLLRAQLEDYARGRALRWIDDESNADTRFARNALRHHVLPQLAVHFPGFRDALARTAAHAGTAQRLVDELARIDMEAVANGDNAHALSRAALLQLDDERALNLLRYWMRTLGLPAASTARLTDALRQLRDARDDHGLRVDHAGQTLRSYRDQIYWEAGDSSDAADETALTERPVSELTWRGEAVWRLPVWRGTFVFAEAEGAAGDPAASDPAAGDAAAGHPAPRRTAPGDKTAIPAALLMNKPLFARARSGGERMRCDAHGPSRTLKNLFQERGVPSWKRDVPLLYVGDLLLYVPLLGVNLAALDALHANAAGHAADANNPKNTKPAPRASEEGAAAAASADRSIRIDWREDLLIA</sequence>
<keyword evidence="2 8" id="KW-0963">Cytoplasm</keyword>
<keyword evidence="4 8" id="KW-0819">tRNA processing</keyword>
<protein>
    <recommendedName>
        <fullName evidence="8">tRNA(Ile)-lysidine synthase</fullName>
        <ecNumber evidence="8">6.3.4.19</ecNumber>
    </recommendedName>
    <alternativeName>
        <fullName evidence="8">tRNA(Ile)-2-lysyl-cytidine synthase</fullName>
    </alternativeName>
    <alternativeName>
        <fullName evidence="8">tRNA(Ile)-lysidine synthetase</fullName>
    </alternativeName>
</protein>
<evidence type="ECO:0000259" key="10">
    <source>
        <dbReference type="SMART" id="SM00977"/>
    </source>
</evidence>
<reference evidence="11 12" key="1">
    <citation type="submission" date="2021-07" db="EMBL/GenBank/DDBJ databases">
        <title>Paraburkholderia edwinii protects Aspergillus sp. from phenazines by acting as a toxin sponge.</title>
        <authorList>
            <person name="Dahlstrom K.M."/>
            <person name="Newman D.K."/>
        </authorList>
    </citation>
    <scope>NUCLEOTIDE SEQUENCE [LARGE SCALE GENOMIC DNA]</scope>
    <source>
        <strain evidence="11 12">Pe01</strain>
    </source>
</reference>
<dbReference type="InterPro" id="IPR014729">
    <property type="entry name" value="Rossmann-like_a/b/a_fold"/>
</dbReference>
<feature type="binding site" evidence="8">
    <location>
        <begin position="35"/>
        <end position="40"/>
    </location>
    <ligand>
        <name>ATP</name>
        <dbReference type="ChEBI" id="CHEBI:30616"/>
    </ligand>
</feature>
<dbReference type="NCBIfam" id="TIGR02432">
    <property type="entry name" value="lysidine_TilS_N"/>
    <property type="match status" value="1"/>
</dbReference>
<comment type="function">
    <text evidence="8">Ligates lysine onto the cytidine present at position 34 of the AUA codon-specific tRNA(Ile) that contains the anticodon CAU, in an ATP-dependent manner. Cytidine is converted to lysidine, thus changing the amino acid specificity of the tRNA from methionine to isoleucine.</text>
</comment>
<evidence type="ECO:0000256" key="5">
    <source>
        <dbReference type="ARBA" id="ARBA00022741"/>
    </source>
</evidence>
<evidence type="ECO:0000256" key="8">
    <source>
        <dbReference type="HAMAP-Rule" id="MF_01161"/>
    </source>
</evidence>
<name>A0ABX8UK74_9BURK</name>
<feature type="region of interest" description="Disordered" evidence="9">
    <location>
        <begin position="378"/>
        <end position="403"/>
    </location>
</feature>
<dbReference type="SMART" id="SM00977">
    <property type="entry name" value="TilS_C"/>
    <property type="match status" value="1"/>
</dbReference>
<dbReference type="Pfam" id="PF11734">
    <property type="entry name" value="TilS_C"/>
    <property type="match status" value="1"/>
</dbReference>
<evidence type="ECO:0000256" key="2">
    <source>
        <dbReference type="ARBA" id="ARBA00022490"/>
    </source>
</evidence>
<evidence type="ECO:0000313" key="11">
    <source>
        <dbReference type="EMBL" id="QYD67435.1"/>
    </source>
</evidence>
<dbReference type="GO" id="GO:0032267">
    <property type="term" value="F:tRNA(Ile)-lysidine synthase activity"/>
    <property type="evidence" value="ECO:0007669"/>
    <property type="project" value="UniProtKB-EC"/>
</dbReference>
<dbReference type="Gene3D" id="3.40.50.620">
    <property type="entry name" value="HUPs"/>
    <property type="match status" value="1"/>
</dbReference>
<dbReference type="EMBL" id="CP080095">
    <property type="protein sequence ID" value="QYD67435.1"/>
    <property type="molecule type" value="Genomic_DNA"/>
</dbReference>
<accession>A0ABX8UK74</accession>
<dbReference type="Proteomes" id="UP000826462">
    <property type="component" value="Chromosome 1"/>
</dbReference>
<evidence type="ECO:0000256" key="3">
    <source>
        <dbReference type="ARBA" id="ARBA00022598"/>
    </source>
</evidence>
<gene>
    <name evidence="8 11" type="primary">tilS</name>
    <name evidence="11" type="ORF">KZJ38_13825</name>
</gene>
<dbReference type="PANTHER" id="PTHR43033">
    <property type="entry name" value="TRNA(ILE)-LYSIDINE SYNTHASE-RELATED"/>
    <property type="match status" value="1"/>
</dbReference>
<dbReference type="PANTHER" id="PTHR43033:SF1">
    <property type="entry name" value="TRNA(ILE)-LYSIDINE SYNTHASE-RELATED"/>
    <property type="match status" value="1"/>
</dbReference>
<dbReference type="InterPro" id="IPR012094">
    <property type="entry name" value="tRNA_Ile_lys_synt"/>
</dbReference>
<dbReference type="SUPFAM" id="SSF56037">
    <property type="entry name" value="PheT/TilS domain"/>
    <property type="match status" value="1"/>
</dbReference>
<feature type="region of interest" description="Disordered" evidence="9">
    <location>
        <begin position="488"/>
        <end position="510"/>
    </location>
</feature>
<comment type="catalytic activity">
    <reaction evidence="7 8">
        <text>cytidine(34) in tRNA(Ile2) + L-lysine + ATP = lysidine(34) in tRNA(Ile2) + AMP + diphosphate + H(+)</text>
        <dbReference type="Rhea" id="RHEA:43744"/>
        <dbReference type="Rhea" id="RHEA-COMP:10625"/>
        <dbReference type="Rhea" id="RHEA-COMP:10670"/>
        <dbReference type="ChEBI" id="CHEBI:15378"/>
        <dbReference type="ChEBI" id="CHEBI:30616"/>
        <dbReference type="ChEBI" id="CHEBI:32551"/>
        <dbReference type="ChEBI" id="CHEBI:33019"/>
        <dbReference type="ChEBI" id="CHEBI:82748"/>
        <dbReference type="ChEBI" id="CHEBI:83665"/>
        <dbReference type="ChEBI" id="CHEBI:456215"/>
        <dbReference type="EC" id="6.3.4.19"/>
    </reaction>
</comment>
<dbReference type="SUPFAM" id="SSF82829">
    <property type="entry name" value="MesJ substrate recognition domain-like"/>
    <property type="match status" value="1"/>
</dbReference>
<dbReference type="EC" id="6.3.4.19" evidence="8"/>
<keyword evidence="6 8" id="KW-0067">ATP-binding</keyword>
<evidence type="ECO:0000256" key="9">
    <source>
        <dbReference type="SAM" id="MobiDB-lite"/>
    </source>
</evidence>
<evidence type="ECO:0000256" key="1">
    <source>
        <dbReference type="ARBA" id="ARBA00004496"/>
    </source>
</evidence>
<keyword evidence="3 8" id="KW-0436">Ligase</keyword>
<comment type="domain">
    <text evidence="8">The N-terminal region contains the highly conserved SGGXDS motif, predicted to be a P-loop motif involved in ATP binding.</text>
</comment>
<evidence type="ECO:0000313" key="12">
    <source>
        <dbReference type="Proteomes" id="UP000826462"/>
    </source>
</evidence>
<dbReference type="InterPro" id="IPR011063">
    <property type="entry name" value="TilS/TtcA_N"/>
</dbReference>
<keyword evidence="5 8" id="KW-0547">Nucleotide-binding</keyword>
<evidence type="ECO:0000256" key="4">
    <source>
        <dbReference type="ARBA" id="ARBA00022694"/>
    </source>
</evidence>
<organism evidence="11 12">
    <name type="scientific">Paraburkholderia edwinii</name>
    <dbReference type="NCBI Taxonomy" id="2861782"/>
    <lineage>
        <taxon>Bacteria</taxon>
        <taxon>Pseudomonadati</taxon>
        <taxon>Pseudomonadota</taxon>
        <taxon>Betaproteobacteria</taxon>
        <taxon>Burkholderiales</taxon>
        <taxon>Burkholderiaceae</taxon>
        <taxon>Paraburkholderia</taxon>
    </lineage>
</organism>
<feature type="compositionally biased region" description="Low complexity" evidence="9">
    <location>
        <begin position="378"/>
        <end position="394"/>
    </location>
</feature>
<dbReference type="InterPro" id="IPR012795">
    <property type="entry name" value="tRNA_Ile_lys_synt_N"/>
</dbReference>
<evidence type="ECO:0000256" key="7">
    <source>
        <dbReference type="ARBA" id="ARBA00048539"/>
    </source>
</evidence>
<keyword evidence="12" id="KW-1185">Reference proteome</keyword>
<dbReference type="RefSeq" id="WP_219796436.1">
    <property type="nucleotide sequence ID" value="NZ_CP080095.1"/>
</dbReference>
<dbReference type="CDD" id="cd01992">
    <property type="entry name" value="TilS_N"/>
    <property type="match status" value="1"/>
</dbReference>
<comment type="similarity">
    <text evidence="8">Belongs to the tRNA(Ile)-lysidine synthase family.</text>
</comment>
<dbReference type="SUPFAM" id="SSF52402">
    <property type="entry name" value="Adenine nucleotide alpha hydrolases-like"/>
    <property type="match status" value="1"/>
</dbReference>
<dbReference type="InterPro" id="IPR015262">
    <property type="entry name" value="tRNA_Ile_lys_synt_subst-bd"/>
</dbReference>
<evidence type="ECO:0000256" key="6">
    <source>
        <dbReference type="ARBA" id="ARBA00022840"/>
    </source>
</evidence>
<comment type="subcellular location">
    <subcellularLocation>
        <location evidence="1 8">Cytoplasm</location>
    </subcellularLocation>
</comment>
<dbReference type="Pfam" id="PF09179">
    <property type="entry name" value="TilS"/>
    <property type="match status" value="1"/>
</dbReference>